<dbReference type="GeneID" id="87829067"/>
<gene>
    <name evidence="2" type="ORF">N657DRAFT_642187</name>
</gene>
<dbReference type="RefSeq" id="XP_062649232.1">
    <property type="nucleotide sequence ID" value="XM_062792298.1"/>
</dbReference>
<reference evidence="2" key="1">
    <citation type="journal article" date="2023" name="Mol. Phylogenet. Evol.">
        <title>Genome-scale phylogeny and comparative genomics of the fungal order Sordariales.</title>
        <authorList>
            <person name="Hensen N."/>
            <person name="Bonometti L."/>
            <person name="Westerberg I."/>
            <person name="Brannstrom I.O."/>
            <person name="Guillou S."/>
            <person name="Cros-Aarteil S."/>
            <person name="Calhoun S."/>
            <person name="Haridas S."/>
            <person name="Kuo A."/>
            <person name="Mondo S."/>
            <person name="Pangilinan J."/>
            <person name="Riley R."/>
            <person name="LaButti K."/>
            <person name="Andreopoulos B."/>
            <person name="Lipzen A."/>
            <person name="Chen C."/>
            <person name="Yan M."/>
            <person name="Daum C."/>
            <person name="Ng V."/>
            <person name="Clum A."/>
            <person name="Steindorff A."/>
            <person name="Ohm R.A."/>
            <person name="Martin F."/>
            <person name="Silar P."/>
            <person name="Natvig D.O."/>
            <person name="Lalanne C."/>
            <person name="Gautier V."/>
            <person name="Ament-Velasquez S.L."/>
            <person name="Kruys A."/>
            <person name="Hutchinson M.I."/>
            <person name="Powell A.J."/>
            <person name="Barry K."/>
            <person name="Miller A.N."/>
            <person name="Grigoriev I.V."/>
            <person name="Debuchy R."/>
            <person name="Gladieux P."/>
            <person name="Hiltunen Thoren M."/>
            <person name="Johannesson H."/>
        </authorList>
    </citation>
    <scope>NUCLEOTIDE SEQUENCE</scope>
    <source>
        <strain evidence="2">CBS 731.68</strain>
    </source>
</reference>
<accession>A0AAN6U5H8</accession>
<dbReference type="Proteomes" id="UP001302602">
    <property type="component" value="Unassembled WGS sequence"/>
</dbReference>
<keyword evidence="3" id="KW-1185">Reference proteome</keyword>
<dbReference type="AlphaFoldDB" id="A0AAN6U5H8"/>
<reference evidence="2" key="2">
    <citation type="submission" date="2023-05" db="EMBL/GenBank/DDBJ databases">
        <authorList>
            <consortium name="Lawrence Berkeley National Laboratory"/>
            <person name="Steindorff A."/>
            <person name="Hensen N."/>
            <person name="Bonometti L."/>
            <person name="Westerberg I."/>
            <person name="Brannstrom I.O."/>
            <person name="Guillou S."/>
            <person name="Cros-Aarteil S."/>
            <person name="Calhoun S."/>
            <person name="Haridas S."/>
            <person name="Kuo A."/>
            <person name="Mondo S."/>
            <person name="Pangilinan J."/>
            <person name="Riley R."/>
            <person name="Labutti K."/>
            <person name="Andreopoulos B."/>
            <person name="Lipzen A."/>
            <person name="Chen C."/>
            <person name="Yanf M."/>
            <person name="Daum C."/>
            <person name="Ng V."/>
            <person name="Clum A."/>
            <person name="Ohm R."/>
            <person name="Martin F."/>
            <person name="Silar P."/>
            <person name="Natvig D."/>
            <person name="Lalanne C."/>
            <person name="Gautier V."/>
            <person name="Ament-Velasquez S.L."/>
            <person name="Kruys A."/>
            <person name="Hutchinson M.I."/>
            <person name="Powell A.J."/>
            <person name="Barry K."/>
            <person name="Miller A.N."/>
            <person name="Grigoriev I.V."/>
            <person name="Debuchy R."/>
            <person name="Gladieux P."/>
            <person name="Thoren M.H."/>
            <person name="Johannesson H."/>
        </authorList>
    </citation>
    <scope>NUCLEOTIDE SEQUENCE</scope>
    <source>
        <strain evidence="2">CBS 731.68</strain>
    </source>
</reference>
<organism evidence="2 3">
    <name type="scientific">Parathielavia appendiculata</name>
    <dbReference type="NCBI Taxonomy" id="2587402"/>
    <lineage>
        <taxon>Eukaryota</taxon>
        <taxon>Fungi</taxon>
        <taxon>Dikarya</taxon>
        <taxon>Ascomycota</taxon>
        <taxon>Pezizomycotina</taxon>
        <taxon>Sordariomycetes</taxon>
        <taxon>Sordariomycetidae</taxon>
        <taxon>Sordariales</taxon>
        <taxon>Chaetomiaceae</taxon>
        <taxon>Parathielavia</taxon>
    </lineage>
</organism>
<proteinExistence type="predicted"/>
<name>A0AAN6U5H8_9PEZI</name>
<evidence type="ECO:0000313" key="3">
    <source>
        <dbReference type="Proteomes" id="UP001302602"/>
    </source>
</evidence>
<feature type="region of interest" description="Disordered" evidence="1">
    <location>
        <begin position="40"/>
        <end position="65"/>
    </location>
</feature>
<sequence length="65" mass="7229">MPALASRFSTEMDLEVVNITCACVLFQVSRSGYQSCHDPLRSARGSQSSRPSESHICSVRIRTRI</sequence>
<evidence type="ECO:0000313" key="2">
    <source>
        <dbReference type="EMBL" id="KAK4125461.1"/>
    </source>
</evidence>
<protein>
    <submittedName>
        <fullName evidence="2">Uncharacterized protein</fullName>
    </submittedName>
</protein>
<dbReference type="EMBL" id="MU853225">
    <property type="protein sequence ID" value="KAK4125461.1"/>
    <property type="molecule type" value="Genomic_DNA"/>
</dbReference>
<evidence type="ECO:0000256" key="1">
    <source>
        <dbReference type="SAM" id="MobiDB-lite"/>
    </source>
</evidence>
<comment type="caution">
    <text evidence="2">The sequence shown here is derived from an EMBL/GenBank/DDBJ whole genome shotgun (WGS) entry which is preliminary data.</text>
</comment>